<comment type="subcellular location">
    <subcellularLocation>
        <location evidence="1">Nucleus</location>
    </subcellularLocation>
</comment>
<proteinExistence type="inferred from homology"/>
<dbReference type="InterPro" id="IPR016024">
    <property type="entry name" value="ARM-type_fold"/>
</dbReference>
<gene>
    <name evidence="12" type="ORF">MUK42_25345</name>
</gene>
<comment type="function">
    <text evidence="10">Cohesin cofactor dispensable during the meiotic division but playing an important role in DNA repair by homologous recombination (HR) probably by helping SMC5/SMC6 complex. Regulator of sister chromatid cohesion in mitosis which may stabilize cohesin complex association with chromatin. May couple sister chromatid cohesion during mitosis to DNA replication. Cohesion ensures that chromosome partitioning is accurate in both meiotic and mitotic cells and plays an important role in DNA repair.</text>
</comment>
<reference evidence="12" key="1">
    <citation type="submission" date="2022-05" db="EMBL/GenBank/DDBJ databases">
        <title>The Musa troglodytarum L. genome provides insights into the mechanism of non-climacteric behaviour and enrichment of carotenoids.</title>
        <authorList>
            <person name="Wang J."/>
        </authorList>
    </citation>
    <scope>NUCLEOTIDE SEQUENCE</scope>
    <source>
        <tissue evidence="12">Leaf</tissue>
    </source>
</reference>
<evidence type="ECO:0000256" key="7">
    <source>
        <dbReference type="ARBA" id="ARBA00023204"/>
    </source>
</evidence>
<dbReference type="GO" id="GO:0000785">
    <property type="term" value="C:chromatin"/>
    <property type="evidence" value="ECO:0007669"/>
    <property type="project" value="TreeGrafter"/>
</dbReference>
<dbReference type="SUPFAM" id="SSF63748">
    <property type="entry name" value="Tudor/PWWP/MBT"/>
    <property type="match status" value="1"/>
</dbReference>
<dbReference type="GO" id="GO:0051301">
    <property type="term" value="P:cell division"/>
    <property type="evidence" value="ECO:0007669"/>
    <property type="project" value="UniProtKB-KW"/>
</dbReference>
<feature type="compositionally biased region" description="Basic and acidic residues" evidence="11">
    <location>
        <begin position="485"/>
        <end position="497"/>
    </location>
</feature>
<dbReference type="AlphaFoldDB" id="A0A9E7LAA0"/>
<name>A0A9E7LAA0_9LILI</name>
<dbReference type="OrthoDB" id="200660at2759"/>
<feature type="region of interest" description="Disordered" evidence="11">
    <location>
        <begin position="347"/>
        <end position="504"/>
    </location>
</feature>
<keyword evidence="7" id="KW-0234">DNA repair</keyword>
<feature type="compositionally biased region" description="Polar residues" evidence="11">
    <location>
        <begin position="700"/>
        <end position="715"/>
    </location>
</feature>
<dbReference type="PANTHER" id="PTHR12663">
    <property type="entry name" value="ANDROGEN INDUCED INHIBITOR OF PROLIFERATION AS3 / PDS5-RELATED"/>
    <property type="match status" value="1"/>
</dbReference>
<dbReference type="Proteomes" id="UP001055439">
    <property type="component" value="Chromosome 9"/>
</dbReference>
<dbReference type="InterPro" id="IPR039776">
    <property type="entry name" value="Pds5"/>
</dbReference>
<feature type="compositionally biased region" description="Basic and acidic residues" evidence="11">
    <location>
        <begin position="318"/>
        <end position="334"/>
    </location>
</feature>
<evidence type="ECO:0000256" key="9">
    <source>
        <dbReference type="ARBA" id="ARBA00023306"/>
    </source>
</evidence>
<evidence type="ECO:0000256" key="6">
    <source>
        <dbReference type="ARBA" id="ARBA00022776"/>
    </source>
</evidence>
<dbReference type="SUPFAM" id="SSF48371">
    <property type="entry name" value="ARM repeat"/>
    <property type="match status" value="1"/>
</dbReference>
<feature type="compositionally biased region" description="Polar residues" evidence="11">
    <location>
        <begin position="458"/>
        <end position="468"/>
    </location>
</feature>
<keyword evidence="8" id="KW-0539">Nucleus</keyword>
<organism evidence="12 13">
    <name type="scientific">Musa troglodytarum</name>
    <name type="common">fe'i banana</name>
    <dbReference type="NCBI Taxonomy" id="320322"/>
    <lineage>
        <taxon>Eukaryota</taxon>
        <taxon>Viridiplantae</taxon>
        <taxon>Streptophyta</taxon>
        <taxon>Embryophyta</taxon>
        <taxon>Tracheophyta</taxon>
        <taxon>Spermatophyta</taxon>
        <taxon>Magnoliopsida</taxon>
        <taxon>Liliopsida</taxon>
        <taxon>Zingiberales</taxon>
        <taxon>Musaceae</taxon>
        <taxon>Musa</taxon>
    </lineage>
</organism>
<evidence type="ECO:0000256" key="10">
    <source>
        <dbReference type="ARBA" id="ARBA00058864"/>
    </source>
</evidence>
<dbReference type="GO" id="GO:0005634">
    <property type="term" value="C:nucleus"/>
    <property type="evidence" value="ECO:0007669"/>
    <property type="project" value="UniProtKB-SubCell"/>
</dbReference>
<dbReference type="GO" id="GO:0009556">
    <property type="term" value="P:microsporogenesis"/>
    <property type="evidence" value="ECO:0007669"/>
    <property type="project" value="UniProtKB-ARBA"/>
</dbReference>
<dbReference type="FunFam" id="2.30.30.140:FF:000033">
    <property type="entry name" value="Binding protein"/>
    <property type="match status" value="1"/>
</dbReference>
<evidence type="ECO:0000313" key="12">
    <source>
        <dbReference type="EMBL" id="URE43399.1"/>
    </source>
</evidence>
<comment type="similarity">
    <text evidence="2">Belongs to the PDS5 family.</text>
</comment>
<evidence type="ECO:0000256" key="4">
    <source>
        <dbReference type="ARBA" id="ARBA00022737"/>
    </source>
</evidence>
<keyword evidence="9" id="KW-0131">Cell cycle</keyword>
<evidence type="ECO:0000256" key="3">
    <source>
        <dbReference type="ARBA" id="ARBA00022618"/>
    </source>
</evidence>
<feature type="compositionally biased region" description="Basic and acidic residues" evidence="11">
    <location>
        <begin position="756"/>
        <end position="775"/>
    </location>
</feature>
<keyword evidence="6" id="KW-0498">Mitosis</keyword>
<dbReference type="Pfam" id="PF20168">
    <property type="entry name" value="PDS5"/>
    <property type="match status" value="1"/>
</dbReference>
<keyword evidence="4" id="KW-0677">Repeat</keyword>
<keyword evidence="3" id="KW-0132">Cell division</keyword>
<dbReference type="GO" id="GO:0007064">
    <property type="term" value="P:mitotic sister chromatid cohesion"/>
    <property type="evidence" value="ECO:0007669"/>
    <property type="project" value="InterPro"/>
</dbReference>
<feature type="compositionally biased region" description="Polar residues" evidence="11">
    <location>
        <begin position="727"/>
        <end position="754"/>
    </location>
</feature>
<dbReference type="GO" id="GO:0035825">
    <property type="term" value="P:homologous recombination"/>
    <property type="evidence" value="ECO:0007669"/>
    <property type="project" value="UniProtKB-ARBA"/>
</dbReference>
<keyword evidence="13" id="KW-1185">Reference proteome</keyword>
<evidence type="ECO:0000256" key="5">
    <source>
        <dbReference type="ARBA" id="ARBA00022763"/>
    </source>
</evidence>
<evidence type="ECO:0000313" key="13">
    <source>
        <dbReference type="Proteomes" id="UP001055439"/>
    </source>
</evidence>
<feature type="compositionally biased region" description="Basic residues" evidence="11">
    <location>
        <begin position="787"/>
        <end position="796"/>
    </location>
</feature>
<feature type="compositionally biased region" description="Polar residues" evidence="11">
    <location>
        <begin position="294"/>
        <end position="311"/>
    </location>
</feature>
<feature type="region of interest" description="Disordered" evidence="11">
    <location>
        <begin position="288"/>
        <end position="335"/>
    </location>
</feature>
<evidence type="ECO:0000256" key="8">
    <source>
        <dbReference type="ARBA" id="ARBA00023242"/>
    </source>
</evidence>
<feature type="compositionally biased region" description="Basic and acidic residues" evidence="11">
    <location>
        <begin position="640"/>
        <end position="689"/>
    </location>
</feature>
<dbReference type="EMBL" id="CP097511">
    <property type="protein sequence ID" value="URE43399.1"/>
    <property type="molecule type" value="Genomic_DNA"/>
</dbReference>
<feature type="region of interest" description="Disordered" evidence="11">
    <location>
        <begin position="584"/>
        <end position="796"/>
    </location>
</feature>
<sequence length="796" mass="86797">MVSKEKELEDRLREVGSRLVSPPSVVDELLPLLDQTESLLSRVEQSPTQSMSNALRPSMKALVAKELLGHSDIDVKVAVASCISEITRITAPEAPYDDDLMKEIFQRIVEAFENLDDMSSHSFPKRVSILETVAKVRSCVVMLDLECDSLILEMFRYFLNTIRPNHSEKIFSSMEMIMTLVLEESEDISSDLILCLLDSVKTDNKDILPVVRRLSEKVISNCAGKLKPYIVELTQSIGTPLNKYGKVVASICQENSGGVEQNDANVSGEIVGSAKMEQATGCPEEITITEKSSKSVTSNGIVQIGNGESTVEPSSPEQKPEPSCHGDQFERDTAPNRVVSVLIDGSLENEEPSSKHDLSPPGADSGAVKDSTQSKSEIPDATRRKRGRPSSKLAATKPGGSGAAERCVPPLQQKGSDNGNKTSSTKDSDLKKESDGIGDSDNIEKPATVTRDFEGKSQRQTSRKGSTGKSDHGDSSQRLRTSKIKQQDSLKAKKDTAGEPVLKISETPTLNKEMDESLVGSTIRVWWPMDKKFYDGVVDSYDHTSKKHKVIYNDGDVEILLLKKERWEFIKNNKIHVEQAKVSIDPDASSEEPRSKRTKTSSSSIQKERIIETPAKSHRRGRPPKAAVSNLDDNPSTSGKLKEKATSKSKDGSFRSGTKIKDDDKKSKGGIFKDKSTSKTRGGSKDNAHKSIRKSVDGTPKSTGRSTDSVLSASSKVKKDAPKGKSSADSTKTGLKSRGITTLKTGSESKSNVASEKGKAKVRESETLGKVRSDTTPKVQESEALAGKKRKRKVQT</sequence>
<evidence type="ECO:0000256" key="11">
    <source>
        <dbReference type="SAM" id="MobiDB-lite"/>
    </source>
</evidence>
<protein>
    <submittedName>
        <fullName evidence="12">PDS5, regulator of cohesion maintenance</fullName>
    </submittedName>
</protein>
<dbReference type="PANTHER" id="PTHR12663:SF3">
    <property type="entry name" value="SISTER CHROMATID COHESION PROTEIN PDS5 HOMOLOG C"/>
    <property type="match status" value="1"/>
</dbReference>
<keyword evidence="5" id="KW-0227">DNA damage</keyword>
<dbReference type="CDD" id="cd20404">
    <property type="entry name" value="Tudor_Agenet_AtEML-like"/>
    <property type="match status" value="1"/>
</dbReference>
<evidence type="ECO:0000256" key="1">
    <source>
        <dbReference type="ARBA" id="ARBA00004123"/>
    </source>
</evidence>
<dbReference type="GO" id="GO:0006281">
    <property type="term" value="P:DNA repair"/>
    <property type="evidence" value="ECO:0007669"/>
    <property type="project" value="UniProtKB-KW"/>
</dbReference>
<evidence type="ECO:0000256" key="2">
    <source>
        <dbReference type="ARBA" id="ARBA00006254"/>
    </source>
</evidence>
<accession>A0A9E7LAA0</accession>
<feature type="compositionally biased region" description="Basic and acidic residues" evidence="11">
    <location>
        <begin position="424"/>
        <end position="435"/>
    </location>
</feature>
<dbReference type="Gene3D" id="2.30.30.140">
    <property type="match status" value="1"/>
</dbReference>